<evidence type="ECO:0000313" key="1">
    <source>
        <dbReference type="EMBL" id="KAF0040413.1"/>
    </source>
</evidence>
<dbReference type="Proteomes" id="UP000438429">
    <property type="component" value="Unassembled WGS sequence"/>
</dbReference>
<reference evidence="1 2" key="1">
    <citation type="submission" date="2019-06" db="EMBL/GenBank/DDBJ databases">
        <title>Draft genomes of female and male turbot (Scophthalmus maximus).</title>
        <authorList>
            <person name="Xu H."/>
            <person name="Xu X.-W."/>
            <person name="Shao C."/>
            <person name="Chen S."/>
        </authorList>
    </citation>
    <scope>NUCLEOTIDE SEQUENCE [LARGE SCALE GENOMIC DNA]</scope>
    <source>
        <strain evidence="1">Ysfricsl-2016a</strain>
        <tissue evidence="1">Blood</tissue>
    </source>
</reference>
<gene>
    <name evidence="1" type="ORF">F2P81_006311</name>
</gene>
<dbReference type="EMBL" id="VEVO01000006">
    <property type="protein sequence ID" value="KAF0040413.1"/>
    <property type="molecule type" value="Genomic_DNA"/>
</dbReference>
<dbReference type="AlphaFoldDB" id="A0A6A4T2W5"/>
<evidence type="ECO:0000313" key="2">
    <source>
        <dbReference type="Proteomes" id="UP000438429"/>
    </source>
</evidence>
<comment type="caution">
    <text evidence="1">The sequence shown here is derived from an EMBL/GenBank/DDBJ whole genome shotgun (WGS) entry which is preliminary data.</text>
</comment>
<accession>A0A6A4T2W5</accession>
<proteinExistence type="predicted"/>
<sequence>MELAWDVRRTTLHSSGKLMNLRRFYHRRGSEHVDSKITGAARKNSVEGGRWGEHAATRLRGRGVTLENEIPVSSEFPMSDSEQTVSN</sequence>
<protein>
    <submittedName>
        <fullName evidence="1">Uncharacterized protein</fullName>
    </submittedName>
</protein>
<organism evidence="1 2">
    <name type="scientific">Scophthalmus maximus</name>
    <name type="common">Turbot</name>
    <name type="synonym">Psetta maxima</name>
    <dbReference type="NCBI Taxonomy" id="52904"/>
    <lineage>
        <taxon>Eukaryota</taxon>
        <taxon>Metazoa</taxon>
        <taxon>Chordata</taxon>
        <taxon>Craniata</taxon>
        <taxon>Vertebrata</taxon>
        <taxon>Euteleostomi</taxon>
        <taxon>Actinopterygii</taxon>
        <taxon>Neopterygii</taxon>
        <taxon>Teleostei</taxon>
        <taxon>Neoteleostei</taxon>
        <taxon>Acanthomorphata</taxon>
        <taxon>Carangaria</taxon>
        <taxon>Pleuronectiformes</taxon>
        <taxon>Pleuronectoidei</taxon>
        <taxon>Scophthalmidae</taxon>
        <taxon>Scophthalmus</taxon>
    </lineage>
</organism>
<name>A0A6A4T2W5_SCOMX</name>